<reference evidence="1" key="1">
    <citation type="submission" date="2022-10" db="EMBL/GenBank/DDBJ databases">
        <authorList>
            <person name="Chen Y."/>
            <person name="Dougan E. K."/>
            <person name="Chan C."/>
            <person name="Rhodes N."/>
            <person name="Thang M."/>
        </authorList>
    </citation>
    <scope>NUCLEOTIDE SEQUENCE</scope>
</reference>
<keyword evidence="3" id="KW-1185">Reference proteome</keyword>
<proteinExistence type="predicted"/>
<gene>
    <name evidence="1" type="ORF">C1SCF055_LOCUS44479</name>
</gene>
<dbReference type="EMBL" id="CAMXCT030006786">
    <property type="protein sequence ID" value="CAL4807342.1"/>
    <property type="molecule type" value="Genomic_DNA"/>
</dbReference>
<organism evidence="1">
    <name type="scientific">Cladocopium goreaui</name>
    <dbReference type="NCBI Taxonomy" id="2562237"/>
    <lineage>
        <taxon>Eukaryota</taxon>
        <taxon>Sar</taxon>
        <taxon>Alveolata</taxon>
        <taxon>Dinophyceae</taxon>
        <taxon>Suessiales</taxon>
        <taxon>Symbiodiniaceae</taxon>
        <taxon>Cladocopium</taxon>
    </lineage>
</organism>
<dbReference type="EMBL" id="CAMXCT010006786">
    <property type="protein sequence ID" value="CAI4020030.1"/>
    <property type="molecule type" value="Genomic_DNA"/>
</dbReference>
<sequence>MKDRGTLVSISDQHKMGDAVFGVYRTHEEFVQAALQAKHPIDFACSFPELLVKNIAKVLNDGPKLVNARRKLEVLKVKKLAVQLESEEQKLHQQLNPEMAKLLEGKRLLLWKELMLRTGYDDPTLFDEMLSGFKLVGQAKVSPQFPRGFSSMQQSPEELRRKSLWMRKANLAKCKSSGRKELDKLVWQQTLEECDAGWMHGPYDERQISDMVGSNDWLATRRFPLEQKDKTRLIDDALASGLNSAYGTSNKLTLFDIDTLVAMVLQAARAMQQKSGTITTSVYVSVSALWSQPLQLVGRTLDLQSAYKQDLFSAVENNQTIGLWTASSRAAQSCALITDLAQGAGAGVKGKPIRSRLSDLAHSAGVKFAMDAPAPNAAAPAAMNPLAPDAAQGLLTPQDWQEKTYCARILLRDGSEMEVQATKAGMEQWRNLPKYVAHTAEITRTVIKPYKAEEKTGIRSEFYSGNMHGWDDSLKPELAVACLYARVVLQNAQPRTLTVDDEQTPVLVFSDGAWEPGSPKPAGAGLVIVDPITRTKLACEVAVPGPLVDHWRDMCKSQIIAELELLPVVVFFSEFGQLCRKRRVLVFVDNNAIRDSVAKGTSKSLSVLVLLSELHRLWNELQCLCWISRVPTKSNIGDLPSRQQPEEAARIIGGQTIPPVNPSAKLCNLVCGAVSFVAHMKEYLK</sequence>
<name>A0A9P1GSH6_9DINO</name>
<evidence type="ECO:0000313" key="1">
    <source>
        <dbReference type="EMBL" id="CAI4020030.1"/>
    </source>
</evidence>
<accession>A0A9P1GSH6</accession>
<reference evidence="2" key="2">
    <citation type="submission" date="2024-04" db="EMBL/GenBank/DDBJ databases">
        <authorList>
            <person name="Chen Y."/>
            <person name="Shah S."/>
            <person name="Dougan E. K."/>
            <person name="Thang M."/>
            <person name="Chan C."/>
        </authorList>
    </citation>
    <scope>NUCLEOTIDE SEQUENCE [LARGE SCALE GENOMIC DNA]</scope>
</reference>
<dbReference type="AlphaFoldDB" id="A0A9P1GSH6"/>
<comment type="caution">
    <text evidence="1">The sequence shown here is derived from an EMBL/GenBank/DDBJ whole genome shotgun (WGS) entry which is preliminary data.</text>
</comment>
<evidence type="ECO:0000313" key="3">
    <source>
        <dbReference type="Proteomes" id="UP001152797"/>
    </source>
</evidence>
<dbReference type="OrthoDB" id="432619at2759"/>
<evidence type="ECO:0000313" key="2">
    <source>
        <dbReference type="EMBL" id="CAL1173405.1"/>
    </source>
</evidence>
<dbReference type="EMBL" id="CAMXCT020006786">
    <property type="protein sequence ID" value="CAL1173405.1"/>
    <property type="molecule type" value="Genomic_DNA"/>
</dbReference>
<dbReference type="Proteomes" id="UP001152797">
    <property type="component" value="Unassembled WGS sequence"/>
</dbReference>
<protein>
    <submittedName>
        <fullName evidence="1">Uncharacterized protein</fullName>
    </submittedName>
</protein>